<dbReference type="AlphaFoldDB" id="A0A4X1UEI8"/>
<dbReference type="FunFam" id="2.30.29.30:FF:000385">
    <property type="entry name" value="insulin receptor substrate 1-like"/>
    <property type="match status" value="1"/>
</dbReference>
<sequence>MKPRGGGGGSPTTAPESESADVALGPLSPWACPADVRLCGHLRKHKSQHRRFFVLRADPPRLECYESEKKFHAGRAAPKLSVSLTGACTISKRVDARQRHLIFLFTADRSLGVAAASEAEQQAWYSALLEARAAAGEAQAQGPSSHEDPEAWMLAPFQDIWPVTLRPKGLGQTRGLGSGGYCLCLGSGVLSLLRKPRGRSSRATQAPPPPALRLSLLSVRRCGHADSFFFLELGRSAPTGPGELWLQAPDAVMAQSIHETVLAAMKRIGDTGASGRTEPLPRKPPTRAPRPSETPASAAQSGSLNRLGCPSERSEQATPKTLAMLGAAASQPEGLGRGGGYITMGARRDYVPMGDGLLRNSPHSSET</sequence>
<organism evidence="5 6">
    <name type="scientific">Sus scrofa</name>
    <name type="common">Pig</name>
    <dbReference type="NCBI Taxonomy" id="9823"/>
    <lineage>
        <taxon>Eukaryota</taxon>
        <taxon>Metazoa</taxon>
        <taxon>Chordata</taxon>
        <taxon>Craniata</taxon>
        <taxon>Vertebrata</taxon>
        <taxon>Euteleostomi</taxon>
        <taxon>Mammalia</taxon>
        <taxon>Eutheria</taxon>
        <taxon>Laurasiatheria</taxon>
        <taxon>Artiodactyla</taxon>
        <taxon>Suina</taxon>
        <taxon>Suidae</taxon>
        <taxon>Sus</taxon>
    </lineage>
</organism>
<evidence type="ECO:0000256" key="2">
    <source>
        <dbReference type="SAM" id="MobiDB-lite"/>
    </source>
</evidence>
<dbReference type="GO" id="GO:0005158">
    <property type="term" value="F:insulin receptor binding"/>
    <property type="evidence" value="ECO:0007669"/>
    <property type="project" value="InterPro"/>
</dbReference>
<feature type="compositionally biased region" description="Gly residues" evidence="2">
    <location>
        <begin position="1"/>
        <end position="10"/>
    </location>
</feature>
<dbReference type="PRINTS" id="PR00628">
    <property type="entry name" value="INSULINRSI"/>
</dbReference>
<evidence type="ECO:0000256" key="1">
    <source>
        <dbReference type="ARBA" id="ARBA00022553"/>
    </source>
</evidence>
<dbReference type="FunFam" id="2.30.29.30:FF:000374">
    <property type="entry name" value="insulin receptor substrate 1-like"/>
    <property type="match status" value="1"/>
</dbReference>
<dbReference type="PROSITE" id="PS51064">
    <property type="entry name" value="IRS_PTB"/>
    <property type="match status" value="1"/>
</dbReference>
<feature type="domain" description="IRS-type PTB" evidence="4">
    <location>
        <begin position="157"/>
        <end position="272"/>
    </location>
</feature>
<evidence type="ECO:0000313" key="6">
    <source>
        <dbReference type="Proteomes" id="UP000314985"/>
    </source>
</evidence>
<dbReference type="PANTHER" id="PTHR10614:SF8">
    <property type="entry name" value="INSULIN RECEPTOR SUBSTRATE 3"/>
    <property type="match status" value="1"/>
</dbReference>
<dbReference type="Ensembl" id="ENSSSCT00070031579.1">
    <property type="protein sequence ID" value="ENSSSCP00070026323.1"/>
    <property type="gene ID" value="ENSSSCG00070016082.1"/>
</dbReference>
<feature type="domain" description="PH" evidence="3">
    <location>
        <begin position="35"/>
        <end position="133"/>
    </location>
</feature>
<name>A0A4X1UEI8_PIG</name>
<dbReference type="InterPro" id="IPR001849">
    <property type="entry name" value="PH_domain"/>
</dbReference>
<dbReference type="InterPro" id="IPR039011">
    <property type="entry name" value="IRS"/>
</dbReference>
<reference evidence="5 6" key="1">
    <citation type="submission" date="2017-08" db="EMBL/GenBank/DDBJ databases">
        <title>USMARCv1.0.</title>
        <authorList>
            <person name="Hannum G.I."/>
            <person name="Koren S."/>
            <person name="Schroeder S.G."/>
            <person name="Chin S.C."/>
            <person name="Nonneman D.J."/>
            <person name="Becker S.A."/>
            <person name="Rosen B.D."/>
            <person name="Bickhart D.M."/>
            <person name="Putnam N.H."/>
            <person name="Green R.E."/>
            <person name="Tuggle C.K."/>
            <person name="Liu H."/>
            <person name="Rohrer G.A."/>
            <person name="Warr A."/>
            <person name="Hall R."/>
            <person name="Kim K."/>
            <person name="Hume D.A."/>
            <person name="Talbot R."/>
            <person name="Chow W."/>
            <person name="Howe K."/>
            <person name="Schwartz A.S."/>
            <person name="Watson M."/>
            <person name="Archibald A.L."/>
            <person name="Phillippy A.M."/>
            <person name="Smith T.P.L."/>
        </authorList>
    </citation>
    <scope>NUCLEOTIDE SEQUENCE [LARGE SCALE GENOMIC DNA]</scope>
</reference>
<dbReference type="PANTHER" id="PTHR10614">
    <property type="entry name" value="INSULIN RECEPTOR SUBSTRATE"/>
    <property type="match status" value="1"/>
</dbReference>
<dbReference type="CDD" id="cd01204">
    <property type="entry name" value="PTB_IRS"/>
    <property type="match status" value="1"/>
</dbReference>
<dbReference type="SMART" id="SM01244">
    <property type="entry name" value="IRS"/>
    <property type="match status" value="1"/>
</dbReference>
<feature type="region of interest" description="Disordered" evidence="2">
    <location>
        <begin position="1"/>
        <end position="20"/>
    </location>
</feature>
<dbReference type="Pfam" id="PF02174">
    <property type="entry name" value="IRS"/>
    <property type="match status" value="1"/>
</dbReference>
<feature type="compositionally biased region" description="Polar residues" evidence="2">
    <location>
        <begin position="294"/>
        <end position="304"/>
    </location>
</feature>
<dbReference type="PROSITE" id="PS50003">
    <property type="entry name" value="PH_DOMAIN"/>
    <property type="match status" value="1"/>
</dbReference>
<dbReference type="InterPro" id="IPR011993">
    <property type="entry name" value="PH-like_dom_sf"/>
</dbReference>
<dbReference type="SMART" id="SM00310">
    <property type="entry name" value="PTBI"/>
    <property type="match status" value="1"/>
</dbReference>
<feature type="region of interest" description="Disordered" evidence="2">
    <location>
        <begin position="270"/>
        <end position="367"/>
    </location>
</feature>
<dbReference type="SMART" id="SM00233">
    <property type="entry name" value="PH"/>
    <property type="match status" value="1"/>
</dbReference>
<accession>A0A4X1UEI8</accession>
<evidence type="ECO:0000259" key="4">
    <source>
        <dbReference type="PROSITE" id="PS51064"/>
    </source>
</evidence>
<proteinExistence type="predicted"/>
<dbReference type="Proteomes" id="UP000314985">
    <property type="component" value="Chromosome 3"/>
</dbReference>
<reference evidence="5" key="2">
    <citation type="submission" date="2025-08" db="UniProtKB">
        <authorList>
            <consortium name="Ensembl"/>
        </authorList>
    </citation>
    <scope>IDENTIFICATION</scope>
</reference>
<keyword evidence="1" id="KW-0597">Phosphoprotein</keyword>
<evidence type="ECO:0000259" key="3">
    <source>
        <dbReference type="PROSITE" id="PS50003"/>
    </source>
</evidence>
<dbReference type="SUPFAM" id="SSF50729">
    <property type="entry name" value="PH domain-like"/>
    <property type="match status" value="2"/>
</dbReference>
<evidence type="ECO:0000313" key="5">
    <source>
        <dbReference type="Ensembl" id="ENSSSCP00070026323.1"/>
    </source>
</evidence>
<evidence type="ECO:0008006" key="7">
    <source>
        <dbReference type="Google" id="ProtNLM"/>
    </source>
</evidence>
<protein>
    <recommendedName>
        <fullName evidence="7">Insulin receptor substrate 1-like</fullName>
    </recommendedName>
</protein>
<dbReference type="Gene3D" id="2.30.29.30">
    <property type="entry name" value="Pleckstrin-homology domain (PH domain)/Phosphotyrosine-binding domain (PTB)"/>
    <property type="match status" value="2"/>
</dbReference>
<dbReference type="InterPro" id="IPR002404">
    <property type="entry name" value="IRS_PTB"/>
</dbReference>
<dbReference type="GO" id="GO:0008286">
    <property type="term" value="P:insulin receptor signaling pathway"/>
    <property type="evidence" value="ECO:0007669"/>
    <property type="project" value="InterPro"/>
</dbReference>